<dbReference type="GO" id="GO:0003676">
    <property type="term" value="F:nucleic acid binding"/>
    <property type="evidence" value="ECO:0007669"/>
    <property type="project" value="InterPro"/>
</dbReference>
<dbReference type="Pfam" id="PF17921">
    <property type="entry name" value="Integrase_H2C2"/>
    <property type="match status" value="1"/>
</dbReference>
<dbReference type="Gene3D" id="3.30.420.10">
    <property type="entry name" value="Ribonuclease H-like superfamily/Ribonuclease H"/>
    <property type="match status" value="1"/>
</dbReference>
<dbReference type="InterPro" id="IPR050951">
    <property type="entry name" value="Retrovirus_Pol_polyprotein"/>
</dbReference>
<accession>A0A9Q1FDN9</accession>
<feature type="domain" description="Integrase zinc-binding" evidence="2">
    <location>
        <begin position="48"/>
        <end position="98"/>
    </location>
</feature>
<proteinExistence type="predicted"/>
<gene>
    <name evidence="3" type="ORF">SKAU_G00192390</name>
</gene>
<dbReference type="PANTHER" id="PTHR37984">
    <property type="entry name" value="PROTEIN CBG26694"/>
    <property type="match status" value="1"/>
</dbReference>
<dbReference type="InterPro" id="IPR036397">
    <property type="entry name" value="RNaseH_sf"/>
</dbReference>
<dbReference type="SUPFAM" id="SSF53098">
    <property type="entry name" value="Ribonuclease H-like"/>
    <property type="match status" value="1"/>
</dbReference>
<organism evidence="3 4">
    <name type="scientific">Synaphobranchus kaupii</name>
    <name type="common">Kaup's arrowtooth eel</name>
    <dbReference type="NCBI Taxonomy" id="118154"/>
    <lineage>
        <taxon>Eukaryota</taxon>
        <taxon>Metazoa</taxon>
        <taxon>Chordata</taxon>
        <taxon>Craniata</taxon>
        <taxon>Vertebrata</taxon>
        <taxon>Euteleostomi</taxon>
        <taxon>Actinopterygii</taxon>
        <taxon>Neopterygii</taxon>
        <taxon>Teleostei</taxon>
        <taxon>Anguilliformes</taxon>
        <taxon>Synaphobranchidae</taxon>
        <taxon>Synaphobranchus</taxon>
    </lineage>
</organism>
<sequence length="281" mass="31356">MDRVQKDERRRVRKPAPERVAATCGAPILDDRQSTLFSLCSLYSLPSKVLQVVYGTPGVGHFGVNKTLNRLQAAVILGLVRWDVETHCCHCDTCTAKKGTGVTEWGIHYVLITIDYFTKWPEAYGIPTQEASVVAECLFSGMFSRFGVQVLELHSDQGRNVKSLVFTQVACCRIQVHDDLDHVHQLAQEHLASTARQKRKYGLCYTSRSYWPGDEVWVYNSHWRNGVPVLHQLQPTVTAPQFQSAGDSQSAVIAPQFRSTAPAPHLQSVVTPQFQSVSTST</sequence>
<protein>
    <recommendedName>
        <fullName evidence="1">Gypsy retrotransposon integrase-like protein 1</fullName>
    </recommendedName>
</protein>
<evidence type="ECO:0000256" key="1">
    <source>
        <dbReference type="ARBA" id="ARBA00039658"/>
    </source>
</evidence>
<reference evidence="3" key="1">
    <citation type="journal article" date="2023" name="Science">
        <title>Genome structures resolve the early diversification of teleost fishes.</title>
        <authorList>
            <person name="Parey E."/>
            <person name="Louis A."/>
            <person name="Montfort J."/>
            <person name="Bouchez O."/>
            <person name="Roques C."/>
            <person name="Iampietro C."/>
            <person name="Lluch J."/>
            <person name="Castinel A."/>
            <person name="Donnadieu C."/>
            <person name="Desvignes T."/>
            <person name="Floi Bucao C."/>
            <person name="Jouanno E."/>
            <person name="Wen M."/>
            <person name="Mejri S."/>
            <person name="Dirks R."/>
            <person name="Jansen H."/>
            <person name="Henkel C."/>
            <person name="Chen W.J."/>
            <person name="Zahm M."/>
            <person name="Cabau C."/>
            <person name="Klopp C."/>
            <person name="Thompson A.W."/>
            <person name="Robinson-Rechavi M."/>
            <person name="Braasch I."/>
            <person name="Lecointre G."/>
            <person name="Bobe J."/>
            <person name="Postlethwait J.H."/>
            <person name="Berthelot C."/>
            <person name="Roest Crollius H."/>
            <person name="Guiguen Y."/>
        </authorList>
    </citation>
    <scope>NUCLEOTIDE SEQUENCE</scope>
    <source>
        <strain evidence="3">WJC10195</strain>
    </source>
</reference>
<dbReference type="OrthoDB" id="413122at2759"/>
<dbReference type="InterPro" id="IPR041588">
    <property type="entry name" value="Integrase_H2C2"/>
</dbReference>
<dbReference type="EMBL" id="JAINUF010000006">
    <property type="protein sequence ID" value="KAJ8356445.1"/>
    <property type="molecule type" value="Genomic_DNA"/>
</dbReference>
<dbReference type="Proteomes" id="UP001152622">
    <property type="component" value="Chromosome 6"/>
</dbReference>
<evidence type="ECO:0000313" key="3">
    <source>
        <dbReference type="EMBL" id="KAJ8356445.1"/>
    </source>
</evidence>
<name>A0A9Q1FDN9_SYNKA</name>
<comment type="caution">
    <text evidence="3">The sequence shown here is derived from an EMBL/GenBank/DDBJ whole genome shotgun (WGS) entry which is preliminary data.</text>
</comment>
<dbReference type="InterPro" id="IPR012337">
    <property type="entry name" value="RNaseH-like_sf"/>
</dbReference>
<dbReference type="PANTHER" id="PTHR37984:SF15">
    <property type="entry name" value="INTEGRASE CATALYTIC DOMAIN-CONTAINING PROTEIN"/>
    <property type="match status" value="1"/>
</dbReference>
<evidence type="ECO:0000259" key="2">
    <source>
        <dbReference type="Pfam" id="PF17921"/>
    </source>
</evidence>
<evidence type="ECO:0000313" key="4">
    <source>
        <dbReference type="Proteomes" id="UP001152622"/>
    </source>
</evidence>
<keyword evidence="4" id="KW-1185">Reference proteome</keyword>
<dbReference type="AlphaFoldDB" id="A0A9Q1FDN9"/>